<evidence type="ECO:0000313" key="2">
    <source>
        <dbReference type="EMBL" id="KAG9344873.1"/>
    </source>
</evidence>
<organism evidence="2 3">
    <name type="scientific">Albula glossodonta</name>
    <name type="common">roundjaw bonefish</name>
    <dbReference type="NCBI Taxonomy" id="121402"/>
    <lineage>
        <taxon>Eukaryota</taxon>
        <taxon>Metazoa</taxon>
        <taxon>Chordata</taxon>
        <taxon>Craniata</taxon>
        <taxon>Vertebrata</taxon>
        <taxon>Euteleostomi</taxon>
        <taxon>Actinopterygii</taxon>
        <taxon>Neopterygii</taxon>
        <taxon>Teleostei</taxon>
        <taxon>Albuliformes</taxon>
        <taxon>Albulidae</taxon>
        <taxon>Albula</taxon>
    </lineage>
</organism>
<protein>
    <submittedName>
        <fullName evidence="2">Uncharacterized protein</fullName>
    </submittedName>
</protein>
<evidence type="ECO:0000256" key="1">
    <source>
        <dbReference type="SAM" id="MobiDB-lite"/>
    </source>
</evidence>
<reference evidence="2" key="1">
    <citation type="thesis" date="2021" institute="BYU ScholarsArchive" country="Provo, UT, USA">
        <title>Applications of and Algorithms for Genome Assembly and Genomic Analyses with an Emphasis on Marine Teleosts.</title>
        <authorList>
            <person name="Pickett B.D."/>
        </authorList>
    </citation>
    <scope>NUCLEOTIDE SEQUENCE</scope>
    <source>
        <strain evidence="2">HI-2016</strain>
    </source>
</reference>
<dbReference type="Proteomes" id="UP000824540">
    <property type="component" value="Unassembled WGS sequence"/>
</dbReference>
<name>A0A8T2NV84_9TELE</name>
<sequence length="67" mass="7486">MPHTKKHKSFNLIPLPPLVSPSQTYTSSTLVQFAIPHRTDVFNTPLPKRMLSEGDNNGHGGHFEFVS</sequence>
<proteinExistence type="predicted"/>
<accession>A0A8T2NV84</accession>
<evidence type="ECO:0000313" key="3">
    <source>
        <dbReference type="Proteomes" id="UP000824540"/>
    </source>
</evidence>
<dbReference type="AlphaFoldDB" id="A0A8T2NV84"/>
<comment type="caution">
    <text evidence="2">The sequence shown here is derived from an EMBL/GenBank/DDBJ whole genome shotgun (WGS) entry which is preliminary data.</text>
</comment>
<feature type="region of interest" description="Disordered" evidence="1">
    <location>
        <begin position="48"/>
        <end position="67"/>
    </location>
</feature>
<gene>
    <name evidence="2" type="ORF">JZ751_010564</name>
</gene>
<dbReference type="EMBL" id="JAFBMS010000019">
    <property type="protein sequence ID" value="KAG9344873.1"/>
    <property type="molecule type" value="Genomic_DNA"/>
</dbReference>
<keyword evidence="3" id="KW-1185">Reference proteome</keyword>